<dbReference type="PRINTS" id="PR00081">
    <property type="entry name" value="GDHRDH"/>
</dbReference>
<dbReference type="InterPro" id="IPR002347">
    <property type="entry name" value="SDR_fam"/>
</dbReference>
<dbReference type="GO" id="GO:0005737">
    <property type="term" value="C:cytoplasm"/>
    <property type="evidence" value="ECO:0007669"/>
    <property type="project" value="TreeGrafter"/>
</dbReference>
<dbReference type="PANTHER" id="PTHR43544:SF7">
    <property type="entry name" value="NADB-LER2"/>
    <property type="match status" value="1"/>
</dbReference>
<comment type="similarity">
    <text evidence="1">Belongs to the short-chain dehydrogenases/reductases (SDR) family.</text>
</comment>
<gene>
    <name evidence="4" type="ORF">EVJ58_g4579</name>
</gene>
<evidence type="ECO:0000256" key="1">
    <source>
        <dbReference type="ARBA" id="ARBA00006484"/>
    </source>
</evidence>
<dbReference type="InterPro" id="IPR036291">
    <property type="entry name" value="NAD(P)-bd_dom_sf"/>
</dbReference>
<proteinExistence type="inferred from homology"/>
<dbReference type="AlphaFoldDB" id="A0A4Y9YGR6"/>
<evidence type="ECO:0000313" key="4">
    <source>
        <dbReference type="EMBL" id="TFY61322.1"/>
    </source>
</evidence>
<keyword evidence="2" id="KW-0521">NADP</keyword>
<organism evidence="4 5">
    <name type="scientific">Rhodofomes roseus</name>
    <dbReference type="NCBI Taxonomy" id="34475"/>
    <lineage>
        <taxon>Eukaryota</taxon>
        <taxon>Fungi</taxon>
        <taxon>Dikarya</taxon>
        <taxon>Basidiomycota</taxon>
        <taxon>Agaricomycotina</taxon>
        <taxon>Agaricomycetes</taxon>
        <taxon>Polyporales</taxon>
        <taxon>Rhodofomes</taxon>
    </lineage>
</organism>
<keyword evidence="3" id="KW-0560">Oxidoreductase</keyword>
<evidence type="ECO:0000256" key="3">
    <source>
        <dbReference type="ARBA" id="ARBA00023002"/>
    </source>
</evidence>
<dbReference type="GO" id="GO:0016491">
    <property type="term" value="F:oxidoreductase activity"/>
    <property type="evidence" value="ECO:0007669"/>
    <property type="project" value="UniProtKB-KW"/>
</dbReference>
<dbReference type="SUPFAM" id="SSF51735">
    <property type="entry name" value="NAD(P)-binding Rossmann-fold domains"/>
    <property type="match status" value="1"/>
</dbReference>
<protein>
    <submittedName>
        <fullName evidence="4">Uncharacterized protein</fullName>
    </submittedName>
</protein>
<name>A0A4Y9YGR6_9APHY</name>
<dbReference type="Gene3D" id="3.40.50.720">
    <property type="entry name" value="NAD(P)-binding Rossmann-like Domain"/>
    <property type="match status" value="1"/>
</dbReference>
<dbReference type="Pfam" id="PF00106">
    <property type="entry name" value="adh_short"/>
    <property type="match status" value="1"/>
</dbReference>
<comment type="caution">
    <text evidence="4">The sequence shown here is derived from an EMBL/GenBank/DDBJ whole genome shotgun (WGS) entry which is preliminary data.</text>
</comment>
<dbReference type="EMBL" id="SEKV01000212">
    <property type="protein sequence ID" value="TFY61322.1"/>
    <property type="molecule type" value="Genomic_DNA"/>
</dbReference>
<dbReference type="Proteomes" id="UP000298390">
    <property type="component" value="Unassembled WGS sequence"/>
</dbReference>
<dbReference type="PANTHER" id="PTHR43544">
    <property type="entry name" value="SHORT-CHAIN DEHYDROGENASE/REDUCTASE"/>
    <property type="match status" value="1"/>
</dbReference>
<reference evidence="4 5" key="1">
    <citation type="submission" date="2019-01" db="EMBL/GenBank/DDBJ databases">
        <title>Genome sequencing of the rare red list fungi Fomitopsis rosea.</title>
        <authorList>
            <person name="Buettner E."/>
            <person name="Kellner H."/>
        </authorList>
    </citation>
    <scope>NUCLEOTIDE SEQUENCE [LARGE SCALE GENOMIC DNA]</scope>
    <source>
        <strain evidence="4 5">DSM 105464</strain>
    </source>
</reference>
<accession>A0A4Y9YGR6</accession>
<sequence length="270" mass="28865">MPTYYAVIGGSRGVGLEIVRQLAANPNNTVYVTARNVEKSVHLAKVVQDAPAQNVVPLQVDVVDHRSLKAAAEQVAQATGGALDVLIHNAAKMDYANGNQFRSLTEYDSMDALDAEFIEAFKVNTLGAIHSIDAFLPLLRKGSTKKIIIISTGGGERNIVWQARLNMTAAYGVTKCAENMVMTKYAAELVDEGFVVAAISPGVVDVTGTNPSPPSAEELADLKRITDKIVKNIPNYGDNPLTPEQSVKKVLGIVHSLGPQDTATFHSVRG</sequence>
<evidence type="ECO:0000313" key="5">
    <source>
        <dbReference type="Proteomes" id="UP000298390"/>
    </source>
</evidence>
<dbReference type="InterPro" id="IPR051468">
    <property type="entry name" value="Fungal_SecMetab_SDRs"/>
</dbReference>
<evidence type="ECO:0000256" key="2">
    <source>
        <dbReference type="ARBA" id="ARBA00022857"/>
    </source>
</evidence>